<name>A0A0E3LKU5_METBA</name>
<dbReference type="Proteomes" id="UP000033038">
    <property type="component" value="Chromosome"/>
</dbReference>
<dbReference type="HOGENOM" id="CLU_1976511_0_0_2"/>
<accession>A0A0E3LKU5</accession>
<dbReference type="PATRIC" id="fig|1434109.4.peg.1080"/>
<dbReference type="KEGG" id="mbw:MSBRW_0878"/>
<dbReference type="AlphaFoldDB" id="A0A0E3LKU5"/>
<gene>
    <name evidence="1" type="ORF">MSBRW_0878</name>
</gene>
<dbReference type="RefSeq" id="WP_230669963.1">
    <property type="nucleotide sequence ID" value="NZ_CP009526.1"/>
</dbReference>
<sequence length="148" mass="16679">MKNGEIKNPAGLVCDFVKNPLENRGDIMKGGDKTKEYCNICGRELLEDVLVVDTSQDMKPIKFKDVHGDKSDLICIECATESVENPPFLCSRCGQPVEFGEHFYVLKMGTVKPSGPKVDFKEISSEDKCICITCYEEFMNPVEEEERD</sequence>
<protein>
    <submittedName>
        <fullName evidence="1">Uncharacterized protein</fullName>
    </submittedName>
</protein>
<dbReference type="EMBL" id="CP009526">
    <property type="protein sequence ID" value="AKB50131.1"/>
    <property type="molecule type" value="Genomic_DNA"/>
</dbReference>
<dbReference type="GeneID" id="24822314"/>
<reference evidence="1 2" key="1">
    <citation type="submission" date="2014-07" db="EMBL/GenBank/DDBJ databases">
        <title>Methanogenic archaea and the global carbon cycle.</title>
        <authorList>
            <person name="Henriksen J.R."/>
            <person name="Luke J."/>
            <person name="Reinhart S."/>
            <person name="Benedict M.N."/>
            <person name="Youngblut N.D."/>
            <person name="Metcalf M.E."/>
            <person name="Whitaker R.J."/>
            <person name="Metcalf W.W."/>
        </authorList>
    </citation>
    <scope>NUCLEOTIDE SEQUENCE [LARGE SCALE GENOMIC DNA]</scope>
    <source>
        <strain evidence="1 2">Wiesmoor</strain>
    </source>
</reference>
<proteinExistence type="predicted"/>
<evidence type="ECO:0000313" key="2">
    <source>
        <dbReference type="Proteomes" id="UP000033038"/>
    </source>
</evidence>
<organism evidence="1 2">
    <name type="scientific">Methanosarcina barkeri str. Wiesmoor</name>
    <dbReference type="NCBI Taxonomy" id="1434109"/>
    <lineage>
        <taxon>Archaea</taxon>
        <taxon>Methanobacteriati</taxon>
        <taxon>Methanobacteriota</taxon>
        <taxon>Stenosarchaea group</taxon>
        <taxon>Methanomicrobia</taxon>
        <taxon>Methanosarcinales</taxon>
        <taxon>Methanosarcinaceae</taxon>
        <taxon>Methanosarcina</taxon>
    </lineage>
</organism>
<evidence type="ECO:0000313" key="1">
    <source>
        <dbReference type="EMBL" id="AKB50131.1"/>
    </source>
</evidence>